<dbReference type="RefSeq" id="WP_184859166.1">
    <property type="nucleotide sequence ID" value="NZ_BAAAWY010000008.1"/>
</dbReference>
<accession>A0A7W9NE64</accession>
<dbReference type="GO" id="GO:0008240">
    <property type="term" value="F:tripeptidyl-peptidase activity"/>
    <property type="evidence" value="ECO:0007669"/>
    <property type="project" value="TreeGrafter"/>
</dbReference>
<organism evidence="5 6">
    <name type="scientific">Kutzneria kofuensis</name>
    <dbReference type="NCBI Taxonomy" id="103725"/>
    <lineage>
        <taxon>Bacteria</taxon>
        <taxon>Bacillati</taxon>
        <taxon>Actinomycetota</taxon>
        <taxon>Actinomycetes</taxon>
        <taxon>Pseudonocardiales</taxon>
        <taxon>Pseudonocardiaceae</taxon>
        <taxon>Kutzneria</taxon>
    </lineage>
</organism>
<dbReference type="GO" id="GO:0004252">
    <property type="term" value="F:serine-type endopeptidase activity"/>
    <property type="evidence" value="ECO:0007669"/>
    <property type="project" value="InterPro"/>
</dbReference>
<dbReference type="SUPFAM" id="SSF52743">
    <property type="entry name" value="Subtilisin-like"/>
    <property type="match status" value="1"/>
</dbReference>
<dbReference type="PROSITE" id="PS00138">
    <property type="entry name" value="SUBTILASE_SER"/>
    <property type="match status" value="1"/>
</dbReference>
<evidence type="ECO:0000313" key="6">
    <source>
        <dbReference type="Proteomes" id="UP000585638"/>
    </source>
</evidence>
<sequence>MSWARSTVTAVAVTVLVGIVGSPIAVAGRPTPSATQLHQQVHAATLLQNHGVRPVCRQCDALVVTAKPGGATPLRTTEPAGYSPSELATAYSLPANSRSTATIAVIGAGVDGNLAADLATYRATFGLPACTEQSGCLRLLDYTGGPQVAPQQSGQGAAIEEEVAAETSLDVDMASAACPSCRLMYVSVPWQDAIDDNDVSTGDFAAAVRTAIKAGASAVSISYGYTADVTNTHGDTLAALSHKGVAITASTGDEGFNGGVHQSWPSNLPGVVAVGGTTLPAAGKETAWSLAGSGCETAFAKANGQPKAVTAACNGHRAAADVSADADPSTGVAVYDTYAPTGDEPNNWLVIGGTSASSPYIAGLYARAGHLSAVDGPNTLYAAKASAFNDVTSGNNEIFHHCADFPGSGSAVCNAGPGWDGPTGLGSPHGLAAF</sequence>
<keyword evidence="2" id="KW-0378">Hydrolase</keyword>
<keyword evidence="6" id="KW-1185">Reference proteome</keyword>
<dbReference type="InterPro" id="IPR050819">
    <property type="entry name" value="Tripeptidyl-peptidase_I"/>
</dbReference>
<evidence type="ECO:0000256" key="1">
    <source>
        <dbReference type="ARBA" id="ARBA00022670"/>
    </source>
</evidence>
<protein>
    <submittedName>
        <fullName evidence="5">Subtilase family serine protease</fullName>
    </submittedName>
</protein>
<evidence type="ECO:0000313" key="5">
    <source>
        <dbReference type="EMBL" id="MBB5889972.1"/>
    </source>
</evidence>
<gene>
    <name evidence="5" type="ORF">BJ998_001168</name>
</gene>
<feature type="domain" description="Peptidase S53" evidence="4">
    <location>
        <begin position="81"/>
        <end position="434"/>
    </location>
</feature>
<dbReference type="InterPro" id="IPR023828">
    <property type="entry name" value="Peptidase_S8_Ser-AS"/>
</dbReference>
<dbReference type="PROSITE" id="PS51695">
    <property type="entry name" value="SEDOLISIN"/>
    <property type="match status" value="1"/>
</dbReference>
<evidence type="ECO:0000256" key="2">
    <source>
        <dbReference type="ARBA" id="ARBA00022801"/>
    </source>
</evidence>
<dbReference type="PANTHER" id="PTHR14218">
    <property type="entry name" value="PROTEASE S8 TRIPEPTIDYL PEPTIDASE I CLN2"/>
    <property type="match status" value="1"/>
</dbReference>
<dbReference type="InterPro" id="IPR030400">
    <property type="entry name" value="Sedolisin_dom"/>
</dbReference>
<comment type="caution">
    <text evidence="5">The sequence shown here is derived from an EMBL/GenBank/DDBJ whole genome shotgun (WGS) entry which is preliminary data.</text>
</comment>
<dbReference type="GO" id="GO:0006508">
    <property type="term" value="P:proteolysis"/>
    <property type="evidence" value="ECO:0007669"/>
    <property type="project" value="UniProtKB-KW"/>
</dbReference>
<dbReference type="PANTHER" id="PTHR14218:SF15">
    <property type="entry name" value="TRIPEPTIDYL-PEPTIDASE 1"/>
    <property type="match status" value="1"/>
</dbReference>
<reference evidence="5 6" key="1">
    <citation type="submission" date="2020-08" db="EMBL/GenBank/DDBJ databases">
        <title>Sequencing the genomes of 1000 actinobacteria strains.</title>
        <authorList>
            <person name="Klenk H.-P."/>
        </authorList>
    </citation>
    <scope>NUCLEOTIDE SEQUENCE [LARGE SCALE GENOMIC DNA]</scope>
    <source>
        <strain evidence="5 6">DSM 43851</strain>
    </source>
</reference>
<keyword evidence="1 5" id="KW-0645">Protease</keyword>
<keyword evidence="3" id="KW-0720">Serine protease</keyword>
<dbReference type="EMBL" id="JACHIR010000001">
    <property type="protein sequence ID" value="MBB5889972.1"/>
    <property type="molecule type" value="Genomic_DNA"/>
</dbReference>
<dbReference type="InterPro" id="IPR036852">
    <property type="entry name" value="Peptidase_S8/S53_dom_sf"/>
</dbReference>
<dbReference type="Proteomes" id="UP000585638">
    <property type="component" value="Unassembled WGS sequence"/>
</dbReference>
<evidence type="ECO:0000256" key="3">
    <source>
        <dbReference type="ARBA" id="ARBA00022825"/>
    </source>
</evidence>
<name>A0A7W9NE64_9PSEU</name>
<dbReference type="Gene3D" id="3.40.50.200">
    <property type="entry name" value="Peptidase S8/S53 domain"/>
    <property type="match status" value="1"/>
</dbReference>
<proteinExistence type="predicted"/>
<evidence type="ECO:0000259" key="4">
    <source>
        <dbReference type="PROSITE" id="PS51695"/>
    </source>
</evidence>
<dbReference type="AlphaFoldDB" id="A0A7W9NE64"/>